<protein>
    <submittedName>
        <fullName evidence="2">Antitoxin HicB 2</fullName>
    </submittedName>
</protein>
<reference evidence="2" key="1">
    <citation type="submission" date="2023-03" db="EMBL/GenBank/DDBJ databases">
        <authorList>
            <person name="Steffen K."/>
            <person name="Cardenas P."/>
        </authorList>
    </citation>
    <scope>NUCLEOTIDE SEQUENCE</scope>
</reference>
<organism evidence="2 3">
    <name type="scientific">Geodia barretti</name>
    <name type="common">Barrett's horny sponge</name>
    <dbReference type="NCBI Taxonomy" id="519541"/>
    <lineage>
        <taxon>Eukaryota</taxon>
        <taxon>Metazoa</taxon>
        <taxon>Porifera</taxon>
        <taxon>Demospongiae</taxon>
        <taxon>Heteroscleromorpha</taxon>
        <taxon>Tetractinellida</taxon>
        <taxon>Astrophorina</taxon>
        <taxon>Geodiidae</taxon>
        <taxon>Geodia</taxon>
    </lineage>
</organism>
<dbReference type="InterPro" id="IPR035069">
    <property type="entry name" value="TTHA1013/TTHA0281-like"/>
</dbReference>
<dbReference type="SUPFAM" id="SSF47413">
    <property type="entry name" value="lambda repressor-like DNA-binding domains"/>
    <property type="match status" value="1"/>
</dbReference>
<evidence type="ECO:0000313" key="2">
    <source>
        <dbReference type="EMBL" id="CAI8013689.1"/>
    </source>
</evidence>
<comment type="caution">
    <text evidence="2">The sequence shown here is derived from an EMBL/GenBank/DDBJ whole genome shotgun (WGS) entry which is preliminary data.</text>
</comment>
<keyword evidence="3" id="KW-1185">Reference proteome</keyword>
<dbReference type="GO" id="GO:0003677">
    <property type="term" value="F:DNA binding"/>
    <property type="evidence" value="ECO:0007669"/>
    <property type="project" value="InterPro"/>
</dbReference>
<evidence type="ECO:0000313" key="3">
    <source>
        <dbReference type="Proteomes" id="UP001174909"/>
    </source>
</evidence>
<dbReference type="AlphaFoldDB" id="A0AA35WAS6"/>
<dbReference type="EMBL" id="CASHTH010000909">
    <property type="protein sequence ID" value="CAI8008918.1"/>
    <property type="molecule type" value="Genomic_DNA"/>
</dbReference>
<gene>
    <name evidence="1" type="ORF">GBAR_LOCUS6064</name>
    <name evidence="2" type="ORF">GBAR_LOCUS8642</name>
</gene>
<proteinExistence type="predicted"/>
<dbReference type="EMBL" id="CASHTH010001285">
    <property type="protein sequence ID" value="CAI8013689.1"/>
    <property type="molecule type" value="Genomic_DNA"/>
</dbReference>
<dbReference type="SUPFAM" id="SSF143100">
    <property type="entry name" value="TTHA1013/TTHA0281-like"/>
    <property type="match status" value="1"/>
</dbReference>
<dbReference type="Gene3D" id="3.30.160.250">
    <property type="match status" value="1"/>
</dbReference>
<sequence>MQYNFPCNIVPDTTEGGWGYLVSFSDIPFAHTGGKTFKESIILAEDCLVVALSCYVDLGKELPTPSSFQDGQELLTVQPVIAAQLDLYTAMREQKVTQADLAQRLAISEKDVSGLLSLDYCTPIGQVAEALRAVGCDLSTAGAAA</sequence>
<dbReference type="Proteomes" id="UP001174909">
    <property type="component" value="Unassembled WGS sequence"/>
</dbReference>
<dbReference type="InterPro" id="IPR010982">
    <property type="entry name" value="Lambda_DNA-bd_dom_sf"/>
</dbReference>
<evidence type="ECO:0000313" key="1">
    <source>
        <dbReference type="EMBL" id="CAI8008918.1"/>
    </source>
</evidence>
<name>A0AA35WAS6_GEOBA</name>
<accession>A0AA35WAS6</accession>